<dbReference type="Proteomes" id="UP000028680">
    <property type="component" value="Chromosome"/>
</dbReference>
<proteinExistence type="predicted"/>
<sequence>MLSDNDHKEQNLDPSFETLKTASRADLIDAWRKAIGRPAPKHISRSLLITVLSFEQQAKQYGRPNQRFRQALERQVSGKASKPKLQSGTRFVREHHGKTHVVEVDAAGAFIWQGKSFASLSQVAKQICGYHCSGHKFFGVTK</sequence>
<dbReference type="InterPro" id="IPR021322">
    <property type="entry name" value="DUF2924"/>
</dbReference>
<keyword evidence="2" id="KW-1185">Reference proteome</keyword>
<accession>A0AAN0VJ48</accession>
<dbReference type="Pfam" id="PF11149">
    <property type="entry name" value="DUF2924"/>
    <property type="match status" value="1"/>
</dbReference>
<evidence type="ECO:0000313" key="2">
    <source>
        <dbReference type="Proteomes" id="UP000028680"/>
    </source>
</evidence>
<evidence type="ECO:0008006" key="3">
    <source>
        <dbReference type="Google" id="ProtNLM"/>
    </source>
</evidence>
<organism evidence="1 2">
    <name type="scientific">Planktomarina temperata RCA23</name>
    <dbReference type="NCBI Taxonomy" id="666509"/>
    <lineage>
        <taxon>Bacteria</taxon>
        <taxon>Pseudomonadati</taxon>
        <taxon>Pseudomonadota</taxon>
        <taxon>Alphaproteobacteria</taxon>
        <taxon>Rhodobacterales</taxon>
        <taxon>Paracoccaceae</taxon>
        <taxon>Planktomarina</taxon>
    </lineage>
</organism>
<evidence type="ECO:0000313" key="1">
    <source>
        <dbReference type="EMBL" id="AII87892.1"/>
    </source>
</evidence>
<protein>
    <recommendedName>
        <fullName evidence="3">DUF2924 domain-containing protein</fullName>
    </recommendedName>
</protein>
<name>A0AAN0VJ48_9RHOB</name>
<gene>
    <name evidence="1" type="ORF">RCA23_c23690</name>
</gene>
<dbReference type="EMBL" id="CP003984">
    <property type="protein sequence ID" value="AII87892.1"/>
    <property type="molecule type" value="Genomic_DNA"/>
</dbReference>
<dbReference type="AlphaFoldDB" id="A0AAN0VJ48"/>
<reference evidence="1 2" key="1">
    <citation type="journal article" date="2014" name="ISME J.">
        <title>Adaptation of an abundant Roseobacter RCA organism to pelagic systems revealed by genomic and transcriptomic analyses.</title>
        <authorList>
            <person name="Voget S."/>
            <person name="Wemheuer B."/>
            <person name="Brinkhoff T."/>
            <person name="Vollmers J."/>
            <person name="Dietrich S."/>
            <person name="Giebel H.A."/>
            <person name="Beardsley C."/>
            <person name="Sardemann C."/>
            <person name="Bakenhus I."/>
            <person name="Billerbeck S."/>
            <person name="Daniel R."/>
            <person name="Simon M."/>
        </authorList>
    </citation>
    <scope>NUCLEOTIDE SEQUENCE [LARGE SCALE GENOMIC DNA]</scope>
    <source>
        <strain evidence="1 2">RCA23</strain>
    </source>
</reference>
<dbReference type="KEGG" id="ptp:RCA23_c23690"/>